<dbReference type="PIRSF" id="PIRSF006648">
    <property type="entry name" value="DrrB"/>
    <property type="match status" value="1"/>
</dbReference>
<dbReference type="PANTHER" id="PTHR43027:SF2">
    <property type="entry name" value="TRANSPORT PERMEASE PROTEIN"/>
    <property type="match status" value="1"/>
</dbReference>
<dbReference type="AlphaFoldDB" id="A0A3A4BHH2"/>
<dbReference type="GO" id="GO:0046677">
    <property type="term" value="P:response to antibiotic"/>
    <property type="evidence" value="ECO:0007669"/>
    <property type="project" value="UniProtKB-KW"/>
</dbReference>
<keyword evidence="3 6" id="KW-1133">Transmembrane helix</keyword>
<dbReference type="RefSeq" id="WP_119925543.1">
    <property type="nucleotide sequence ID" value="NZ_QZEY01000002.1"/>
</dbReference>
<protein>
    <recommendedName>
        <fullName evidence="6">Transport permease protein</fullName>
    </recommendedName>
</protein>
<dbReference type="Proteomes" id="UP000265768">
    <property type="component" value="Unassembled WGS sequence"/>
</dbReference>
<feature type="transmembrane region" description="Helical" evidence="6">
    <location>
        <begin position="52"/>
        <end position="74"/>
    </location>
</feature>
<accession>A0A3A4BHH2</accession>
<feature type="transmembrane region" description="Helical" evidence="6">
    <location>
        <begin position="133"/>
        <end position="153"/>
    </location>
</feature>
<dbReference type="InterPro" id="IPR047817">
    <property type="entry name" value="ABC2_TM_bact-type"/>
</dbReference>
<feature type="transmembrane region" description="Helical" evidence="6">
    <location>
        <begin position="165"/>
        <end position="183"/>
    </location>
</feature>
<keyword evidence="9" id="KW-1185">Reference proteome</keyword>
<dbReference type="PANTHER" id="PTHR43027">
    <property type="entry name" value="DOXORUBICIN RESISTANCE ABC TRANSPORTER PERMEASE PROTEIN DRRC-RELATED"/>
    <property type="match status" value="1"/>
</dbReference>
<evidence type="ECO:0000256" key="3">
    <source>
        <dbReference type="ARBA" id="ARBA00022989"/>
    </source>
</evidence>
<proteinExistence type="inferred from homology"/>
<keyword evidence="2 6" id="KW-0812">Transmembrane</keyword>
<dbReference type="InterPro" id="IPR013525">
    <property type="entry name" value="ABC2_TM"/>
</dbReference>
<evidence type="ECO:0000256" key="5">
    <source>
        <dbReference type="ARBA" id="ARBA00023251"/>
    </source>
</evidence>
<dbReference type="GO" id="GO:0043190">
    <property type="term" value="C:ATP-binding cassette (ABC) transporter complex"/>
    <property type="evidence" value="ECO:0007669"/>
    <property type="project" value="InterPro"/>
</dbReference>
<keyword evidence="6" id="KW-1003">Cell membrane</keyword>
<gene>
    <name evidence="8" type="ORF">D5H75_07190</name>
</gene>
<dbReference type="InterPro" id="IPR052902">
    <property type="entry name" value="ABC-2_transporter"/>
</dbReference>
<dbReference type="GO" id="GO:0140359">
    <property type="term" value="F:ABC-type transporter activity"/>
    <property type="evidence" value="ECO:0007669"/>
    <property type="project" value="InterPro"/>
</dbReference>
<evidence type="ECO:0000256" key="1">
    <source>
        <dbReference type="ARBA" id="ARBA00004141"/>
    </source>
</evidence>
<dbReference type="OrthoDB" id="3217868at2"/>
<feature type="domain" description="ABC transmembrane type-2" evidence="7">
    <location>
        <begin position="17"/>
        <end position="241"/>
    </location>
</feature>
<dbReference type="Pfam" id="PF01061">
    <property type="entry name" value="ABC2_membrane"/>
    <property type="match status" value="1"/>
</dbReference>
<name>A0A3A4BHH2_9ACTN</name>
<evidence type="ECO:0000256" key="4">
    <source>
        <dbReference type="ARBA" id="ARBA00023136"/>
    </source>
</evidence>
<dbReference type="InterPro" id="IPR000412">
    <property type="entry name" value="ABC_2_transport"/>
</dbReference>
<evidence type="ECO:0000259" key="7">
    <source>
        <dbReference type="PROSITE" id="PS51012"/>
    </source>
</evidence>
<evidence type="ECO:0000313" key="8">
    <source>
        <dbReference type="EMBL" id="RJL34242.1"/>
    </source>
</evidence>
<comment type="caution">
    <text evidence="6">Lacks conserved residue(s) required for the propagation of feature annotation.</text>
</comment>
<dbReference type="PROSITE" id="PS51012">
    <property type="entry name" value="ABC_TM2"/>
    <property type="match status" value="1"/>
</dbReference>
<comment type="subcellular location">
    <subcellularLocation>
        <location evidence="6">Cell membrane</location>
        <topology evidence="6">Multi-pass membrane protein</topology>
    </subcellularLocation>
    <subcellularLocation>
        <location evidence="1">Membrane</location>
        <topology evidence="1">Multi-pass membrane protein</topology>
    </subcellularLocation>
</comment>
<evidence type="ECO:0000256" key="6">
    <source>
        <dbReference type="RuleBase" id="RU361157"/>
    </source>
</evidence>
<dbReference type="EMBL" id="QZEY01000002">
    <property type="protein sequence ID" value="RJL34242.1"/>
    <property type="molecule type" value="Genomic_DNA"/>
</dbReference>
<keyword evidence="4 6" id="KW-0472">Membrane</keyword>
<feature type="transmembrane region" description="Helical" evidence="6">
    <location>
        <begin position="217"/>
        <end position="238"/>
    </location>
</feature>
<keyword evidence="6" id="KW-0813">Transport</keyword>
<feature type="transmembrane region" description="Helical" evidence="6">
    <location>
        <begin position="95"/>
        <end position="121"/>
    </location>
</feature>
<comment type="caution">
    <text evidence="8">The sequence shown here is derived from an EMBL/GenBank/DDBJ whole genome shotgun (WGS) entry which is preliminary data.</text>
</comment>
<comment type="similarity">
    <text evidence="6">Belongs to the ABC-2 integral membrane protein family.</text>
</comment>
<sequence length="241" mass="25394">MIALTLMETRLMIREKAALLIVILLPAALLVGFGLSSDGTVDPKLGQTMAGFIAAIGLGIALAVIGFTIVPATLATYRERGMLRRLAVTPARPHWLLVAQLVVNTALALVATAVLLILGRVGFGVPLPVSPGWFALAFVLTLAALFAIGLLIAAVARTGKTGQGIGMAVFFPSMFFAGVYVPVEFLPRPLQVAGDFTPLGAGLHALRDSWTGETPTLLHLLVLSAWAVVAGTLAARFFRWE</sequence>
<evidence type="ECO:0000313" key="9">
    <source>
        <dbReference type="Proteomes" id="UP000265768"/>
    </source>
</evidence>
<keyword evidence="5" id="KW-0046">Antibiotic resistance</keyword>
<reference evidence="8 9" key="1">
    <citation type="submission" date="2018-09" db="EMBL/GenBank/DDBJ databases">
        <title>YIM 75507 draft genome.</title>
        <authorList>
            <person name="Tang S."/>
            <person name="Feng Y."/>
        </authorList>
    </citation>
    <scope>NUCLEOTIDE SEQUENCE [LARGE SCALE GENOMIC DNA]</scope>
    <source>
        <strain evidence="8 9">YIM 75507</strain>
    </source>
</reference>
<organism evidence="8 9">
    <name type="scientific">Bailinhaonella thermotolerans</name>
    <dbReference type="NCBI Taxonomy" id="1070861"/>
    <lineage>
        <taxon>Bacteria</taxon>
        <taxon>Bacillati</taxon>
        <taxon>Actinomycetota</taxon>
        <taxon>Actinomycetes</taxon>
        <taxon>Streptosporangiales</taxon>
        <taxon>Streptosporangiaceae</taxon>
        <taxon>Bailinhaonella</taxon>
    </lineage>
</organism>
<evidence type="ECO:0000256" key="2">
    <source>
        <dbReference type="ARBA" id="ARBA00022692"/>
    </source>
</evidence>